<evidence type="ECO:0000313" key="10">
    <source>
        <dbReference type="Proteomes" id="UP001139150"/>
    </source>
</evidence>
<evidence type="ECO:0000256" key="4">
    <source>
        <dbReference type="ARBA" id="ARBA00022692"/>
    </source>
</evidence>
<evidence type="ECO:0000256" key="3">
    <source>
        <dbReference type="ARBA" id="ARBA00022475"/>
    </source>
</evidence>
<name>A0A9X2CQT3_9BACI</name>
<keyword evidence="4 7" id="KW-0812">Transmembrane</keyword>
<reference evidence="9" key="1">
    <citation type="submission" date="2022-02" db="EMBL/GenBank/DDBJ databases">
        <title>Halalkalibacter sp. nov. isolated from Lonar Lake, India.</title>
        <authorList>
            <person name="Joshi A."/>
            <person name="Thite S."/>
            <person name="Lodha T."/>
        </authorList>
    </citation>
    <scope>NUCLEOTIDE SEQUENCE</scope>
    <source>
        <strain evidence="9">MEB205</strain>
    </source>
</reference>
<feature type="transmembrane region" description="Helical" evidence="7">
    <location>
        <begin position="136"/>
        <end position="156"/>
    </location>
</feature>
<gene>
    <name evidence="9" type="ORF">MF646_03540</name>
</gene>
<keyword evidence="3" id="KW-1003">Cell membrane</keyword>
<evidence type="ECO:0000256" key="7">
    <source>
        <dbReference type="RuleBase" id="RU363032"/>
    </source>
</evidence>
<evidence type="ECO:0000256" key="6">
    <source>
        <dbReference type="ARBA" id="ARBA00023136"/>
    </source>
</evidence>
<keyword evidence="5 7" id="KW-1133">Transmembrane helix</keyword>
<organism evidence="9 10">
    <name type="scientific">Halalkalibacter alkaliphilus</name>
    <dbReference type="NCBI Taxonomy" id="2917993"/>
    <lineage>
        <taxon>Bacteria</taxon>
        <taxon>Bacillati</taxon>
        <taxon>Bacillota</taxon>
        <taxon>Bacilli</taxon>
        <taxon>Bacillales</taxon>
        <taxon>Bacillaceae</taxon>
        <taxon>Halalkalibacter</taxon>
    </lineage>
</organism>
<dbReference type="EMBL" id="JAKRYL010000003">
    <property type="protein sequence ID" value="MCL7746186.1"/>
    <property type="molecule type" value="Genomic_DNA"/>
</dbReference>
<keyword evidence="10" id="KW-1185">Reference proteome</keyword>
<feature type="domain" description="ABC transmembrane type-1" evidence="8">
    <location>
        <begin position="101"/>
        <end position="304"/>
    </location>
</feature>
<dbReference type="Gene3D" id="1.10.3720.10">
    <property type="entry name" value="MetI-like"/>
    <property type="match status" value="1"/>
</dbReference>
<proteinExistence type="inferred from homology"/>
<feature type="transmembrane region" description="Helical" evidence="7">
    <location>
        <begin position="168"/>
        <end position="188"/>
    </location>
</feature>
<dbReference type="PANTHER" id="PTHR43744">
    <property type="entry name" value="ABC TRANSPORTER PERMEASE PROTEIN MG189-RELATED-RELATED"/>
    <property type="match status" value="1"/>
</dbReference>
<dbReference type="PROSITE" id="PS50928">
    <property type="entry name" value="ABC_TM1"/>
    <property type="match status" value="1"/>
</dbReference>
<feature type="transmembrane region" description="Helical" evidence="7">
    <location>
        <begin position="105"/>
        <end position="124"/>
    </location>
</feature>
<dbReference type="InterPro" id="IPR000515">
    <property type="entry name" value="MetI-like"/>
</dbReference>
<dbReference type="GO" id="GO:0005886">
    <property type="term" value="C:plasma membrane"/>
    <property type="evidence" value="ECO:0007669"/>
    <property type="project" value="UniProtKB-SubCell"/>
</dbReference>
<accession>A0A9X2CQT3</accession>
<sequence length="319" mass="36255">MSNLKKEEQSKRTKKRLLLQSNSNQDRLINNSKTDRFILLLNKVVLGLVVLIVMIPLLYVLLGSFLQPHILVTRGISFNPEHWTIDGYVRIFTDGTIMRGFLNSILYAGGFTLISVGFSILAGYSLSIDNLVGKKALMIFFLFTMFFNGGMIPTYLLVRELGMINTPWAVILPGAVTVWNIILARTYFKALPNELKEAARIDGASDFKIFLNIILPLAKPIIFVLALYAFIGQWNSYFNAMIYLEDRSLYPLQLIMRDILIQNEVQPGMIADQLARAEMQRIAEMIKYSSIVVASLPLLIMYPFFQKYFEKGVMVGSLK</sequence>
<feature type="transmembrane region" description="Helical" evidence="7">
    <location>
        <begin position="285"/>
        <end position="305"/>
    </location>
</feature>
<dbReference type="Proteomes" id="UP001139150">
    <property type="component" value="Unassembled WGS sequence"/>
</dbReference>
<dbReference type="RefSeq" id="WP_250095115.1">
    <property type="nucleotide sequence ID" value="NZ_JAKRYL010000003.1"/>
</dbReference>
<dbReference type="PANTHER" id="PTHR43744:SF9">
    <property type="entry name" value="POLYGALACTURONAN_RHAMNOGALACTURONAN TRANSPORT SYSTEM PERMEASE PROTEIN YTCP"/>
    <property type="match status" value="1"/>
</dbReference>
<feature type="transmembrane region" description="Helical" evidence="7">
    <location>
        <begin position="209"/>
        <end position="231"/>
    </location>
</feature>
<comment type="similarity">
    <text evidence="7">Belongs to the binding-protein-dependent transport system permease family.</text>
</comment>
<evidence type="ECO:0000259" key="8">
    <source>
        <dbReference type="PROSITE" id="PS50928"/>
    </source>
</evidence>
<dbReference type="AlphaFoldDB" id="A0A9X2CQT3"/>
<evidence type="ECO:0000256" key="1">
    <source>
        <dbReference type="ARBA" id="ARBA00004651"/>
    </source>
</evidence>
<comment type="caution">
    <text evidence="9">The sequence shown here is derived from an EMBL/GenBank/DDBJ whole genome shotgun (WGS) entry which is preliminary data.</text>
</comment>
<evidence type="ECO:0000256" key="2">
    <source>
        <dbReference type="ARBA" id="ARBA00022448"/>
    </source>
</evidence>
<keyword evidence="6 7" id="KW-0472">Membrane</keyword>
<evidence type="ECO:0000256" key="5">
    <source>
        <dbReference type="ARBA" id="ARBA00022989"/>
    </source>
</evidence>
<dbReference type="SUPFAM" id="SSF161098">
    <property type="entry name" value="MetI-like"/>
    <property type="match status" value="1"/>
</dbReference>
<evidence type="ECO:0000313" key="9">
    <source>
        <dbReference type="EMBL" id="MCL7746186.1"/>
    </source>
</evidence>
<dbReference type="InterPro" id="IPR035906">
    <property type="entry name" value="MetI-like_sf"/>
</dbReference>
<dbReference type="Pfam" id="PF00528">
    <property type="entry name" value="BPD_transp_1"/>
    <property type="match status" value="1"/>
</dbReference>
<feature type="transmembrane region" description="Helical" evidence="7">
    <location>
        <begin position="37"/>
        <end position="62"/>
    </location>
</feature>
<dbReference type="GO" id="GO:0055085">
    <property type="term" value="P:transmembrane transport"/>
    <property type="evidence" value="ECO:0007669"/>
    <property type="project" value="InterPro"/>
</dbReference>
<keyword evidence="2 7" id="KW-0813">Transport</keyword>
<protein>
    <submittedName>
        <fullName evidence="9">Carbohydrate ABC transporter permease</fullName>
    </submittedName>
</protein>
<dbReference type="CDD" id="cd06261">
    <property type="entry name" value="TM_PBP2"/>
    <property type="match status" value="1"/>
</dbReference>
<comment type="subcellular location">
    <subcellularLocation>
        <location evidence="1 7">Cell membrane</location>
        <topology evidence="1 7">Multi-pass membrane protein</topology>
    </subcellularLocation>
</comment>